<dbReference type="PANTHER" id="PTHR47592:SF27">
    <property type="entry name" value="OS08G0421700 PROTEIN"/>
    <property type="match status" value="1"/>
</dbReference>
<dbReference type="OrthoDB" id="1289465at2759"/>
<protein>
    <submittedName>
        <fullName evidence="3">UBN2 domain-containing protein</fullName>
    </submittedName>
</protein>
<dbReference type="Proteomes" id="UP000187406">
    <property type="component" value="Unassembled WGS sequence"/>
</dbReference>
<accession>A0A1Q3BWZ8</accession>
<sequence length="375" mass="42189">NNTVSIEVLTGSNYMKWKQDIEFAMGIADIDLAMISDRPADITDTSSIAEREHYSKWERSNRLCLMAMKRSISEHLLGGLPETNDAREFFAAVGERYQVSSNAEAGSIMSELTGLRYDGLGGVREHILRMVHLQSKLRARDIPLPDSYIVSHALNSLPISFSQIKTAYNTQSESWSINDLITKCVAEEEKNRKEKSDTALFVSHPKHKSGNGYRRQSKSNALRKFQAKKNGNNNGQTNNVGGPKPAIRKTGTCHFCKKPGHYMCDCYKFKAWLEKKQAGISLAFVCFESYFIDVPSDSWWLDSGATVYVAFTMQGFINKRKPSDRERKLKVGNNVEVDVEFVGDISLCLGSGFCLVLKNTFYVPSFRRNLVSLST</sequence>
<keyword evidence="4" id="KW-1185">Reference proteome</keyword>
<evidence type="ECO:0000259" key="2">
    <source>
        <dbReference type="Pfam" id="PF22936"/>
    </source>
</evidence>
<gene>
    <name evidence="3" type="ORF">CFOL_v3_16008</name>
</gene>
<dbReference type="SUPFAM" id="SSF57756">
    <property type="entry name" value="Retrovirus zinc finger-like domains"/>
    <property type="match status" value="1"/>
</dbReference>
<evidence type="ECO:0000313" key="4">
    <source>
        <dbReference type="Proteomes" id="UP000187406"/>
    </source>
</evidence>
<feature type="region of interest" description="Disordered" evidence="1">
    <location>
        <begin position="195"/>
        <end position="217"/>
    </location>
</feature>
<dbReference type="GO" id="GO:0003676">
    <property type="term" value="F:nucleic acid binding"/>
    <property type="evidence" value="ECO:0007669"/>
    <property type="project" value="InterPro"/>
</dbReference>
<reference evidence="4" key="1">
    <citation type="submission" date="2016-04" db="EMBL/GenBank/DDBJ databases">
        <title>Cephalotus genome sequencing.</title>
        <authorList>
            <person name="Fukushima K."/>
            <person name="Hasebe M."/>
            <person name="Fang X."/>
        </authorList>
    </citation>
    <scope>NUCLEOTIDE SEQUENCE [LARGE SCALE GENOMIC DNA]</scope>
    <source>
        <strain evidence="4">cv. St1</strain>
    </source>
</reference>
<dbReference type="Pfam" id="PF22936">
    <property type="entry name" value="Pol_BBD"/>
    <property type="match status" value="1"/>
</dbReference>
<feature type="non-terminal residue" evidence="3">
    <location>
        <position position="1"/>
    </location>
</feature>
<dbReference type="GO" id="GO:0008270">
    <property type="term" value="F:zinc ion binding"/>
    <property type="evidence" value="ECO:0007669"/>
    <property type="project" value="InterPro"/>
</dbReference>
<dbReference type="InterPro" id="IPR054722">
    <property type="entry name" value="PolX-like_BBD"/>
</dbReference>
<name>A0A1Q3BWZ8_CEPFO</name>
<organism evidence="3 4">
    <name type="scientific">Cephalotus follicularis</name>
    <name type="common">Albany pitcher plant</name>
    <dbReference type="NCBI Taxonomy" id="3775"/>
    <lineage>
        <taxon>Eukaryota</taxon>
        <taxon>Viridiplantae</taxon>
        <taxon>Streptophyta</taxon>
        <taxon>Embryophyta</taxon>
        <taxon>Tracheophyta</taxon>
        <taxon>Spermatophyta</taxon>
        <taxon>Magnoliopsida</taxon>
        <taxon>eudicotyledons</taxon>
        <taxon>Gunneridae</taxon>
        <taxon>Pentapetalae</taxon>
        <taxon>rosids</taxon>
        <taxon>fabids</taxon>
        <taxon>Oxalidales</taxon>
        <taxon>Cephalotaceae</taxon>
        <taxon>Cephalotus</taxon>
    </lineage>
</organism>
<dbReference type="FunCoup" id="A0A1Q3BWZ8">
    <property type="interactions" value="11"/>
</dbReference>
<dbReference type="EMBL" id="BDDD01001011">
    <property type="protein sequence ID" value="GAV72520.1"/>
    <property type="molecule type" value="Genomic_DNA"/>
</dbReference>
<feature type="domain" description="Retrovirus-related Pol polyprotein from transposon TNT 1-94-like beta-barrel" evidence="2">
    <location>
        <begin position="299"/>
        <end position="374"/>
    </location>
</feature>
<dbReference type="Pfam" id="PF14223">
    <property type="entry name" value="Retrotran_gag_2"/>
    <property type="match status" value="1"/>
</dbReference>
<dbReference type="InParanoid" id="A0A1Q3BWZ8"/>
<dbReference type="PANTHER" id="PTHR47592">
    <property type="entry name" value="PBF68 PROTEIN"/>
    <property type="match status" value="1"/>
</dbReference>
<evidence type="ECO:0000256" key="1">
    <source>
        <dbReference type="SAM" id="MobiDB-lite"/>
    </source>
</evidence>
<dbReference type="AlphaFoldDB" id="A0A1Q3BWZ8"/>
<evidence type="ECO:0000313" key="3">
    <source>
        <dbReference type="EMBL" id="GAV72520.1"/>
    </source>
</evidence>
<dbReference type="InterPro" id="IPR036875">
    <property type="entry name" value="Znf_CCHC_sf"/>
</dbReference>
<proteinExistence type="predicted"/>
<comment type="caution">
    <text evidence="3">The sequence shown here is derived from an EMBL/GenBank/DDBJ whole genome shotgun (WGS) entry which is preliminary data.</text>
</comment>